<feature type="transmembrane region" description="Helical" evidence="2">
    <location>
        <begin position="411"/>
        <end position="433"/>
    </location>
</feature>
<proteinExistence type="predicted"/>
<comment type="caution">
    <text evidence="3">The sequence shown here is derived from an EMBL/GenBank/DDBJ whole genome shotgun (WGS) entry which is preliminary data.</text>
</comment>
<evidence type="ECO:0000313" key="3">
    <source>
        <dbReference type="EMBL" id="KAA6363981.1"/>
    </source>
</evidence>
<feature type="region of interest" description="Disordered" evidence="1">
    <location>
        <begin position="209"/>
        <end position="242"/>
    </location>
</feature>
<accession>A0A5J4U1W5</accession>
<evidence type="ECO:0000256" key="2">
    <source>
        <dbReference type="SAM" id="Phobius"/>
    </source>
</evidence>
<name>A0A5J4U1W5_9EUKA</name>
<feature type="compositionally biased region" description="Low complexity" evidence="1">
    <location>
        <begin position="209"/>
        <end position="241"/>
    </location>
</feature>
<feature type="compositionally biased region" description="Low complexity" evidence="1">
    <location>
        <begin position="125"/>
        <end position="140"/>
    </location>
</feature>
<feature type="region of interest" description="Disordered" evidence="1">
    <location>
        <begin position="1"/>
        <end position="67"/>
    </location>
</feature>
<protein>
    <submittedName>
        <fullName evidence="3">Uncharacterized protein</fullName>
    </submittedName>
</protein>
<feature type="compositionally biased region" description="Low complexity" evidence="1">
    <location>
        <begin position="45"/>
        <end position="67"/>
    </location>
</feature>
<organism evidence="3 4">
    <name type="scientific">Streblomastix strix</name>
    <dbReference type="NCBI Taxonomy" id="222440"/>
    <lineage>
        <taxon>Eukaryota</taxon>
        <taxon>Metamonada</taxon>
        <taxon>Preaxostyla</taxon>
        <taxon>Oxymonadida</taxon>
        <taxon>Streblomastigidae</taxon>
        <taxon>Streblomastix</taxon>
    </lineage>
</organism>
<evidence type="ECO:0000256" key="1">
    <source>
        <dbReference type="SAM" id="MobiDB-lite"/>
    </source>
</evidence>
<gene>
    <name evidence="3" type="ORF">EZS28_040492</name>
</gene>
<feature type="compositionally biased region" description="Acidic residues" evidence="1">
    <location>
        <begin position="33"/>
        <end position="44"/>
    </location>
</feature>
<dbReference type="EMBL" id="SNRW01022219">
    <property type="protein sequence ID" value="KAA6363981.1"/>
    <property type="molecule type" value="Genomic_DNA"/>
</dbReference>
<reference evidence="3 4" key="1">
    <citation type="submission" date="2019-03" db="EMBL/GenBank/DDBJ databases">
        <title>Single cell metagenomics reveals metabolic interactions within the superorganism composed of flagellate Streblomastix strix and complex community of Bacteroidetes bacteria on its surface.</title>
        <authorList>
            <person name="Treitli S.C."/>
            <person name="Kolisko M."/>
            <person name="Husnik F."/>
            <person name="Keeling P."/>
            <person name="Hampl V."/>
        </authorList>
    </citation>
    <scope>NUCLEOTIDE SEQUENCE [LARGE SCALE GENOMIC DNA]</scope>
    <source>
        <strain evidence="3">ST1C</strain>
    </source>
</reference>
<keyword evidence="2" id="KW-0472">Membrane</keyword>
<dbReference type="AlphaFoldDB" id="A0A5J4U1W5"/>
<keyword evidence="2" id="KW-0812">Transmembrane</keyword>
<dbReference type="Proteomes" id="UP000324800">
    <property type="component" value="Unassembled WGS sequence"/>
</dbReference>
<feature type="compositionally biased region" description="Polar residues" evidence="1">
    <location>
        <begin position="141"/>
        <end position="150"/>
    </location>
</feature>
<feature type="compositionally biased region" description="Low complexity" evidence="1">
    <location>
        <begin position="11"/>
        <end position="21"/>
    </location>
</feature>
<evidence type="ECO:0000313" key="4">
    <source>
        <dbReference type="Proteomes" id="UP000324800"/>
    </source>
</evidence>
<keyword evidence="2" id="KW-1133">Transmembrane helix</keyword>
<sequence length="467" mass="53186">ITDDEDERRSNSISSESNESNQTVSDTGSDNDNYSDADNSDNESDSISSSSEQSGDEQQQQRNNGRLKLNKNKIKNIHEQQQFIDDGDVSEQEQWNTTNTSVNINGINVNVSDIYDEQELQQLENGNNNNNNNISSSSQNTTGKQNSHNQNGIVQGWTAEITSLFLCWLVVQRAMEEQQQKQLQQQQDGNGNENQSKTGIEKDIDKQTQLQMPTQQSQQQQRQQQSSSSKLSTSSTQQQQQYPTLCSSPFSFDEVPSSQLPDLTPQLFAHSGGWAFIEFIRIVAAYTKLFRMKKEDIENQGPFQDKIRIKDQNLNGNLIGNEKIKGNGKGISIGQQKKRQQQTIEKRFDDKQANVFEKIPALSEFIEQQDIIPELQLQLHLQPELQLQQQQQQQQQQSTSSQSIKEQTSSIFMSLINIIILTTIINMESTTIFQISMNLKKRRTVSVQILIIQMRTALHIYPSVNYL</sequence>
<feature type="non-terminal residue" evidence="3">
    <location>
        <position position="1"/>
    </location>
</feature>
<feature type="region of interest" description="Disordered" evidence="1">
    <location>
        <begin position="124"/>
        <end position="150"/>
    </location>
</feature>